<dbReference type="Pfam" id="PF07009">
    <property type="entry name" value="NusG_II"/>
    <property type="match status" value="1"/>
</dbReference>
<dbReference type="RefSeq" id="WP_073072186.1">
    <property type="nucleotide sequence ID" value="NZ_FQXN01000002.1"/>
</dbReference>
<dbReference type="InterPro" id="IPR038690">
    <property type="entry name" value="NusG_2_sf"/>
</dbReference>
<protein>
    <submittedName>
        <fullName evidence="2">Uncharacterized protein</fullName>
    </submittedName>
</protein>
<dbReference type="OrthoDB" id="47603at2"/>
<evidence type="ECO:0000256" key="1">
    <source>
        <dbReference type="SAM" id="Phobius"/>
    </source>
</evidence>
<accession>A0A1M5RWS4</accession>
<dbReference type="EMBL" id="FQXN01000002">
    <property type="protein sequence ID" value="SHH30807.1"/>
    <property type="molecule type" value="Genomic_DNA"/>
</dbReference>
<dbReference type="Proteomes" id="UP000242592">
    <property type="component" value="Unassembled WGS sequence"/>
</dbReference>
<reference evidence="3" key="1">
    <citation type="submission" date="2016-11" db="EMBL/GenBank/DDBJ databases">
        <authorList>
            <person name="Varghese N."/>
            <person name="Submissions S."/>
        </authorList>
    </citation>
    <scope>NUCLEOTIDE SEQUENCE [LARGE SCALE GENOMIC DNA]</scope>
    <source>
        <strain evidence="3">DSM 15807</strain>
    </source>
</reference>
<feature type="transmembrane region" description="Helical" evidence="1">
    <location>
        <begin position="7"/>
        <end position="25"/>
    </location>
</feature>
<keyword evidence="1" id="KW-0812">Transmembrane</keyword>
<dbReference type="Gene3D" id="2.60.320.10">
    <property type="entry name" value="N-utilization substance G protein NusG, insert domain"/>
    <property type="match status" value="1"/>
</dbReference>
<dbReference type="STRING" id="1123380.SAMN02745199_0671"/>
<proteinExistence type="predicted"/>
<keyword evidence="3" id="KW-1185">Reference proteome</keyword>
<sequence>MKIFKKTDFVIIIIVFLTIFIPLILKNETNKGIFVVKLNGQEILELNTPGDYEIKDEKGKLLMIAHFDGKNVWVTDSICPLKICEKTGKISEGGKIICVPNKIVIETRKPQELQTW</sequence>
<keyword evidence="1" id="KW-1133">Transmembrane helix</keyword>
<name>A0A1M5RWS4_9BACT</name>
<gene>
    <name evidence="2" type="ORF">SAMN02745199_0671</name>
</gene>
<evidence type="ECO:0000313" key="3">
    <source>
        <dbReference type="Proteomes" id="UP000242592"/>
    </source>
</evidence>
<evidence type="ECO:0000313" key="2">
    <source>
        <dbReference type="EMBL" id="SHH30807.1"/>
    </source>
</evidence>
<dbReference type="AlphaFoldDB" id="A0A1M5RWS4"/>
<organism evidence="2 3">
    <name type="scientific">Thermosipho atlanticus DSM 15807</name>
    <dbReference type="NCBI Taxonomy" id="1123380"/>
    <lineage>
        <taxon>Bacteria</taxon>
        <taxon>Thermotogati</taxon>
        <taxon>Thermotogota</taxon>
        <taxon>Thermotogae</taxon>
        <taxon>Thermotogales</taxon>
        <taxon>Fervidobacteriaceae</taxon>
        <taxon>Thermosipho</taxon>
    </lineage>
</organism>
<keyword evidence="1" id="KW-0472">Membrane</keyword>